<dbReference type="EMBL" id="FO082871">
    <property type="protein sequence ID" value="SIO73222.1"/>
    <property type="molecule type" value="Genomic_DNA"/>
</dbReference>
<dbReference type="InterPro" id="IPR015943">
    <property type="entry name" value="WD40/YVTN_repeat-like_dom_sf"/>
</dbReference>
<dbReference type="PANTHER" id="PTHR19857">
    <property type="entry name" value="MITOCHONDRIAL DIVISION PROTEIN 1-RELATED"/>
    <property type="match status" value="1"/>
</dbReference>
<proteinExistence type="predicted"/>
<dbReference type="SMART" id="SM00320">
    <property type="entry name" value="WD40"/>
    <property type="match status" value="5"/>
</dbReference>
<dbReference type="InterPro" id="IPR001680">
    <property type="entry name" value="WD40_rpt"/>
</dbReference>
<dbReference type="Gene3D" id="2.130.10.10">
    <property type="entry name" value="YVTN repeat-like/Quinoprotein amine dehydrogenase"/>
    <property type="match status" value="2"/>
</dbReference>
<reference evidence="4 5" key="1">
    <citation type="journal article" date="2012" name="Nucleic Acids Res.">
        <title>Sequencing of the smallest Apicomplexan genome from the human pathogen Babesia microti.</title>
        <authorList>
            <person name="Cornillot E."/>
            <person name="Hadj-Kaddour K."/>
            <person name="Dassouli A."/>
            <person name="Noel B."/>
            <person name="Ranwez V."/>
            <person name="Vacherie B."/>
            <person name="Augagneur Y."/>
            <person name="Bres V."/>
            <person name="Duclos A."/>
            <person name="Randazzo S."/>
            <person name="Carcy B."/>
            <person name="Debierre-Grockiego F."/>
            <person name="Delbecq S."/>
            <person name="Moubri-Menage K."/>
            <person name="Shams-Eldin H."/>
            <person name="Usmani-Brown S."/>
            <person name="Bringaud F."/>
            <person name="Wincker P."/>
            <person name="Vivares C.P."/>
            <person name="Schwarz R.T."/>
            <person name="Schetters T.P."/>
            <person name="Krause P.J."/>
            <person name="Gorenflot A."/>
            <person name="Berry V."/>
            <person name="Barbe V."/>
            <person name="Ben Mamoun C."/>
        </authorList>
    </citation>
    <scope>NUCLEOTIDE SEQUENCE [LARGE SCALE GENOMIC DNA]</scope>
    <source>
        <strain evidence="4 5">RI</strain>
    </source>
</reference>
<dbReference type="Proteomes" id="UP000002899">
    <property type="component" value="Chromosome I"/>
</dbReference>
<dbReference type="PROSITE" id="PS00678">
    <property type="entry name" value="WD_REPEATS_1"/>
    <property type="match status" value="1"/>
</dbReference>
<reference evidence="4 5" key="2">
    <citation type="journal article" date="2013" name="PLoS ONE">
        <title>Whole genome mapping and re-organization of the nuclear and mitochondrial genomes of Babesia microti isolates.</title>
        <authorList>
            <person name="Cornillot E."/>
            <person name="Dassouli A."/>
            <person name="Garg A."/>
            <person name="Pachikara N."/>
            <person name="Randazzo S."/>
            <person name="Depoix D."/>
            <person name="Carcy B."/>
            <person name="Delbecq S."/>
            <person name="Frutos R."/>
            <person name="Silva J.C."/>
            <person name="Sutton R."/>
            <person name="Krause P.J."/>
            <person name="Mamoun C.B."/>
        </authorList>
    </citation>
    <scope>NUCLEOTIDE SEQUENCE [LARGE SCALE GENOMIC DNA]</scope>
    <source>
        <strain evidence="4 5">RI</strain>
    </source>
</reference>
<organism evidence="4 5">
    <name type="scientific">Babesia microti (strain RI)</name>
    <dbReference type="NCBI Taxonomy" id="1133968"/>
    <lineage>
        <taxon>Eukaryota</taxon>
        <taxon>Sar</taxon>
        <taxon>Alveolata</taxon>
        <taxon>Apicomplexa</taxon>
        <taxon>Aconoidasida</taxon>
        <taxon>Piroplasmida</taxon>
        <taxon>Babesiidae</taxon>
        <taxon>Babesia</taxon>
    </lineage>
</organism>
<dbReference type="InterPro" id="IPR019775">
    <property type="entry name" value="WD40_repeat_CS"/>
</dbReference>
<dbReference type="InterPro" id="IPR051179">
    <property type="entry name" value="WD_repeat_multifunction"/>
</dbReference>
<dbReference type="RefSeq" id="XP_021337330.1">
    <property type="nucleotide sequence ID" value="XM_021481837.1"/>
</dbReference>
<dbReference type="PROSITE" id="PS50082">
    <property type="entry name" value="WD_REPEATS_2"/>
    <property type="match status" value="1"/>
</dbReference>
<dbReference type="AlphaFoldDB" id="A0A1N6LWH1"/>
<dbReference type="PROSITE" id="PS50294">
    <property type="entry name" value="WD_REPEATS_REGION"/>
    <property type="match status" value="1"/>
</dbReference>
<sequence>MDDINDLSDGINEIDDDVYEIDYEQFVEEDSNPSFSEEDRIDSESVENFAWFFNCRKVLCSIQFHPKFPNISHLAMGGCNDKCIIFSLQEGKEACTREIEASETVSVVRYSSDGNYLAYAVMDGHVTIMSTKNDINDYLKYNEFEGPGFIEYMRWHQEKNLLLVIGGDPNIWCWYENSIYVLFGSNMPLAGTFFFNFGVAVACQDGKVQIWSNLTTNNKCANVSIHEISGVSSQTIEYCNGVLVVGQSNGKIFLVNPTKKVVEKVYQFHYDSIESISYCPSGVKDKIIASSSFDGSIFLWNLDSGVKISHIEELGGEAGVTMTFWHPSAYILIVGYTDGSICVFNCFNGNVLVKRRPHTGPLMDMSIKMISQTELLIASVGHDGSARMWLLKT</sequence>
<dbReference type="GeneID" id="24423253"/>
<protein>
    <submittedName>
        <fullName evidence="4">Uncharacterized WD repeat-containing protein C25H1.08c</fullName>
    </submittedName>
</protein>
<dbReference type="Pfam" id="PF00400">
    <property type="entry name" value="WD40"/>
    <property type="match status" value="1"/>
</dbReference>
<keyword evidence="1 3" id="KW-0853">WD repeat</keyword>
<name>A0A1N6LWH1_BABMR</name>
<dbReference type="SUPFAM" id="SSF50978">
    <property type="entry name" value="WD40 repeat-like"/>
    <property type="match status" value="1"/>
</dbReference>
<dbReference type="OrthoDB" id="10261640at2759"/>
<evidence type="ECO:0000313" key="4">
    <source>
        <dbReference type="EMBL" id="SIO73222.1"/>
    </source>
</evidence>
<evidence type="ECO:0000313" key="5">
    <source>
        <dbReference type="Proteomes" id="UP000002899"/>
    </source>
</evidence>
<keyword evidence="2" id="KW-0677">Repeat</keyword>
<dbReference type="InterPro" id="IPR036322">
    <property type="entry name" value="WD40_repeat_dom_sf"/>
</dbReference>
<dbReference type="KEGG" id="bmic:BMR1_01G00895"/>
<reference evidence="4 5" key="3">
    <citation type="journal article" date="2016" name="Sci. Rep.">
        <title>Genome-wide diversity and gene expression profiling of Babesia microti isolates identify polymorphic genes that mediate host-pathogen interactions.</title>
        <authorList>
            <person name="Silva J.C."/>
            <person name="Cornillot E."/>
            <person name="McCracken C."/>
            <person name="Usmani-Brown S."/>
            <person name="Dwivedi A."/>
            <person name="Ifeonu O.O."/>
            <person name="Crabtree J."/>
            <person name="Gotia H.T."/>
            <person name="Virji A.Z."/>
            <person name="Reynes C."/>
            <person name="Colinge J."/>
            <person name="Kumar V."/>
            <person name="Lawres L."/>
            <person name="Pazzi J.E."/>
            <person name="Pablo J.V."/>
            <person name="Hung C."/>
            <person name="Brancato J."/>
            <person name="Kumari P."/>
            <person name="Orvis J."/>
            <person name="Tretina K."/>
            <person name="Chibucos M."/>
            <person name="Ott S."/>
            <person name="Sadzewicz L."/>
            <person name="Sengamalay N."/>
            <person name="Shetty A.C."/>
            <person name="Su Q."/>
            <person name="Tallon L."/>
            <person name="Fraser C.M."/>
            <person name="Frutos R."/>
            <person name="Molina D.M."/>
            <person name="Krause P.J."/>
            <person name="Ben Mamoun C."/>
        </authorList>
    </citation>
    <scope>NUCLEOTIDE SEQUENCE [LARGE SCALE GENOMIC DNA]</scope>
    <source>
        <strain evidence="4 5">RI</strain>
    </source>
</reference>
<dbReference type="PANTHER" id="PTHR19857:SF8">
    <property type="entry name" value="ANGIO-ASSOCIATED MIGRATORY CELL PROTEIN"/>
    <property type="match status" value="1"/>
</dbReference>
<evidence type="ECO:0000256" key="2">
    <source>
        <dbReference type="ARBA" id="ARBA00022737"/>
    </source>
</evidence>
<gene>
    <name evidence="4" type="ORF">BMR1_01G00895</name>
</gene>
<feature type="repeat" description="WD" evidence="3">
    <location>
        <begin position="266"/>
        <end position="310"/>
    </location>
</feature>
<keyword evidence="5" id="KW-1185">Reference proteome</keyword>
<evidence type="ECO:0000256" key="1">
    <source>
        <dbReference type="ARBA" id="ARBA00022574"/>
    </source>
</evidence>
<dbReference type="VEuPathDB" id="PiroplasmaDB:BMR1_01G00895"/>
<evidence type="ECO:0000256" key="3">
    <source>
        <dbReference type="PROSITE-ProRule" id="PRU00221"/>
    </source>
</evidence>
<accession>A0A1N6LWH1</accession>